<evidence type="ECO:0000256" key="3">
    <source>
        <dbReference type="ARBA" id="ARBA00009347"/>
    </source>
</evidence>
<dbReference type="Gene3D" id="1.10.540.10">
    <property type="entry name" value="Acyl-CoA dehydrogenase/oxidase, N-terminal domain"/>
    <property type="match status" value="1"/>
</dbReference>
<comment type="catalytic activity">
    <reaction evidence="13">
        <text>butanoyl-CoA + oxidized [electron-transfer flavoprotein] + H(+) = (2E)-butenoyl-CoA + reduced [electron-transfer flavoprotein]</text>
        <dbReference type="Rhea" id="RHEA:24004"/>
        <dbReference type="Rhea" id="RHEA-COMP:10685"/>
        <dbReference type="Rhea" id="RHEA-COMP:10686"/>
        <dbReference type="ChEBI" id="CHEBI:15378"/>
        <dbReference type="ChEBI" id="CHEBI:57332"/>
        <dbReference type="ChEBI" id="CHEBI:57371"/>
        <dbReference type="ChEBI" id="CHEBI:57692"/>
        <dbReference type="ChEBI" id="CHEBI:58307"/>
        <dbReference type="EC" id="1.3.8.1"/>
    </reaction>
    <physiologicalReaction direction="left-to-right" evidence="13">
        <dbReference type="Rhea" id="RHEA:24005"/>
    </physiologicalReaction>
</comment>
<dbReference type="EC" id="1.3.8.1" evidence="4"/>
<dbReference type="EMBL" id="CAQQ02146331">
    <property type="status" value="NOT_ANNOTATED_CDS"/>
    <property type="molecule type" value="Genomic_DNA"/>
</dbReference>
<dbReference type="InterPro" id="IPR037069">
    <property type="entry name" value="AcylCoA_DH/ox_N_sf"/>
</dbReference>
<dbReference type="PANTHER" id="PTHR43884">
    <property type="entry name" value="ACYL-COA DEHYDROGENASE"/>
    <property type="match status" value="1"/>
</dbReference>
<evidence type="ECO:0000256" key="6">
    <source>
        <dbReference type="ARBA" id="ARBA00022827"/>
    </source>
</evidence>
<evidence type="ECO:0000256" key="13">
    <source>
        <dbReference type="ARBA" id="ARBA00050758"/>
    </source>
</evidence>
<comment type="catalytic activity">
    <reaction evidence="11">
        <text>pentanoyl-CoA + oxidized [electron-transfer flavoprotein] + H(+) = (2E)-pentenoyl-CoA + reduced [electron-transfer flavoprotein]</text>
        <dbReference type="Rhea" id="RHEA:43456"/>
        <dbReference type="Rhea" id="RHEA-COMP:10685"/>
        <dbReference type="Rhea" id="RHEA-COMP:10686"/>
        <dbReference type="ChEBI" id="CHEBI:15378"/>
        <dbReference type="ChEBI" id="CHEBI:57389"/>
        <dbReference type="ChEBI" id="CHEBI:57692"/>
        <dbReference type="ChEBI" id="CHEBI:58307"/>
        <dbReference type="ChEBI" id="CHEBI:86160"/>
    </reaction>
    <physiologicalReaction direction="left-to-right" evidence="11">
        <dbReference type="Rhea" id="RHEA:43457"/>
    </physiologicalReaction>
</comment>
<evidence type="ECO:0000256" key="10">
    <source>
        <dbReference type="ARBA" id="ARBA00045387"/>
    </source>
</evidence>
<evidence type="ECO:0000256" key="9">
    <source>
        <dbReference type="ARBA" id="ARBA00044204"/>
    </source>
</evidence>
<evidence type="ECO:0000259" key="16">
    <source>
        <dbReference type="Pfam" id="PF02770"/>
    </source>
</evidence>
<evidence type="ECO:0000256" key="4">
    <source>
        <dbReference type="ARBA" id="ARBA00012046"/>
    </source>
</evidence>
<comment type="function">
    <text evidence="10">Short-chain specific acyl-CoA dehydrogenase is one of the acyl-CoA dehydrogenases that catalyze the first step of mitochondrial fatty acid beta-oxidation, an aerobic process breaking down fatty acids into acetyl-CoA and allowing the production of energy from fats. The first step of fatty acid beta-oxidation consists in the removal of one hydrogen from C-2 and C-3 of the straight-chain fatty acyl-CoA thioester, resulting in the formation of trans-2-enoyl-CoA. Among the different mitochondrial acyl-CoA dehydrogenases, short-chain specific acyl-CoA dehydrogenase acts specifically on acyl-CoAs with saturated 4 to 6 carbons long primary chains.</text>
</comment>
<dbReference type="Proteomes" id="UP000015102">
    <property type="component" value="Unassembled WGS sequence"/>
</dbReference>
<dbReference type="PROSITE" id="PS00073">
    <property type="entry name" value="ACYL_COA_DH_2"/>
    <property type="match status" value="1"/>
</dbReference>
<evidence type="ECO:0000256" key="8">
    <source>
        <dbReference type="ARBA" id="ARBA00031895"/>
    </source>
</evidence>
<evidence type="ECO:0000313" key="19">
    <source>
        <dbReference type="Proteomes" id="UP000015102"/>
    </source>
</evidence>
<comment type="similarity">
    <text evidence="3 14">Belongs to the acyl-CoA dehydrogenase family.</text>
</comment>
<dbReference type="Pfam" id="PF02770">
    <property type="entry name" value="Acyl-CoA_dh_M"/>
    <property type="match status" value="1"/>
</dbReference>
<dbReference type="EMBL" id="CAQQ02146330">
    <property type="status" value="NOT_ANNOTATED_CDS"/>
    <property type="molecule type" value="Genomic_DNA"/>
</dbReference>
<dbReference type="Pfam" id="PF02771">
    <property type="entry name" value="Acyl-CoA_dh_N"/>
    <property type="match status" value="1"/>
</dbReference>
<comment type="catalytic activity">
    <reaction evidence="12">
        <text>hexanoyl-CoA + oxidized [electron-transfer flavoprotein] + H(+) = (2E)-hexenoyl-CoA + reduced [electron-transfer flavoprotein]</text>
        <dbReference type="Rhea" id="RHEA:43464"/>
        <dbReference type="Rhea" id="RHEA-COMP:10685"/>
        <dbReference type="Rhea" id="RHEA-COMP:10686"/>
        <dbReference type="ChEBI" id="CHEBI:15378"/>
        <dbReference type="ChEBI" id="CHEBI:57692"/>
        <dbReference type="ChEBI" id="CHEBI:58307"/>
        <dbReference type="ChEBI" id="CHEBI:62077"/>
        <dbReference type="ChEBI" id="CHEBI:62620"/>
    </reaction>
    <physiologicalReaction direction="left-to-right" evidence="12">
        <dbReference type="Rhea" id="RHEA:43465"/>
    </physiologicalReaction>
</comment>
<feature type="domain" description="Acyl-CoA dehydrogenase/oxidase C-terminal" evidence="15">
    <location>
        <begin position="248"/>
        <end position="396"/>
    </location>
</feature>
<dbReference type="InterPro" id="IPR009075">
    <property type="entry name" value="AcylCo_DH/oxidase_C"/>
</dbReference>
<feature type="domain" description="Acyl-CoA oxidase/dehydrogenase middle" evidence="16">
    <location>
        <begin position="141"/>
        <end position="236"/>
    </location>
</feature>
<keyword evidence="6 14" id="KW-0274">FAD</keyword>
<reference evidence="18" key="2">
    <citation type="submission" date="2015-06" db="UniProtKB">
        <authorList>
            <consortium name="EnsemblMetazoa"/>
        </authorList>
    </citation>
    <scope>IDENTIFICATION</scope>
</reference>
<name>T1GCW4_MEGSC</name>
<dbReference type="GO" id="GO:0033539">
    <property type="term" value="P:fatty acid beta-oxidation using acyl-CoA dehydrogenase"/>
    <property type="evidence" value="ECO:0007669"/>
    <property type="project" value="TreeGrafter"/>
</dbReference>
<keyword evidence="5 14" id="KW-0285">Flavoprotein</keyword>
<keyword evidence="7 14" id="KW-0560">Oxidoreductase</keyword>
<dbReference type="GO" id="GO:0005739">
    <property type="term" value="C:mitochondrion"/>
    <property type="evidence" value="ECO:0007669"/>
    <property type="project" value="TreeGrafter"/>
</dbReference>
<dbReference type="InterPro" id="IPR006091">
    <property type="entry name" value="Acyl-CoA_Oxase/DH_mid-dom"/>
</dbReference>
<dbReference type="SUPFAM" id="SSF47203">
    <property type="entry name" value="Acyl-CoA dehydrogenase C-terminal domain-like"/>
    <property type="match status" value="1"/>
</dbReference>
<proteinExistence type="inferred from homology"/>
<evidence type="ECO:0000259" key="17">
    <source>
        <dbReference type="Pfam" id="PF02771"/>
    </source>
</evidence>
<dbReference type="OMA" id="HNCLYAN"/>
<evidence type="ECO:0000313" key="18">
    <source>
        <dbReference type="EnsemblMetazoa" id="MESCA001137-PA"/>
    </source>
</evidence>
<evidence type="ECO:0000256" key="14">
    <source>
        <dbReference type="RuleBase" id="RU362125"/>
    </source>
</evidence>
<dbReference type="FunFam" id="1.10.540.10:FF:000002">
    <property type="entry name" value="Acyl-CoA dehydrogenase FadE19"/>
    <property type="match status" value="1"/>
</dbReference>
<comment type="pathway">
    <text evidence="2">Lipid metabolism; mitochondrial fatty acid beta-oxidation.</text>
</comment>
<dbReference type="InterPro" id="IPR009100">
    <property type="entry name" value="AcylCoA_DH/oxidase_NM_dom_sf"/>
</dbReference>
<dbReference type="STRING" id="36166.T1GCW4"/>
<evidence type="ECO:0000256" key="1">
    <source>
        <dbReference type="ARBA" id="ARBA00001974"/>
    </source>
</evidence>
<evidence type="ECO:0000256" key="2">
    <source>
        <dbReference type="ARBA" id="ARBA00005198"/>
    </source>
</evidence>
<evidence type="ECO:0000256" key="7">
    <source>
        <dbReference type="ARBA" id="ARBA00023002"/>
    </source>
</evidence>
<organism evidence="18 19">
    <name type="scientific">Megaselia scalaris</name>
    <name type="common">Humpbacked fly</name>
    <name type="synonym">Phora scalaris</name>
    <dbReference type="NCBI Taxonomy" id="36166"/>
    <lineage>
        <taxon>Eukaryota</taxon>
        <taxon>Metazoa</taxon>
        <taxon>Ecdysozoa</taxon>
        <taxon>Arthropoda</taxon>
        <taxon>Hexapoda</taxon>
        <taxon>Insecta</taxon>
        <taxon>Pterygota</taxon>
        <taxon>Neoptera</taxon>
        <taxon>Endopterygota</taxon>
        <taxon>Diptera</taxon>
        <taxon>Brachycera</taxon>
        <taxon>Muscomorpha</taxon>
        <taxon>Platypezoidea</taxon>
        <taxon>Phoridae</taxon>
        <taxon>Megaseliini</taxon>
        <taxon>Megaselia</taxon>
    </lineage>
</organism>
<dbReference type="AlphaFoldDB" id="T1GCW4"/>
<dbReference type="FunFam" id="1.20.140.10:FF:000004">
    <property type="entry name" value="Acyl-CoA dehydrogenase FadE25"/>
    <property type="match status" value="1"/>
</dbReference>
<accession>T1GCW4</accession>
<dbReference type="PANTHER" id="PTHR43884:SF26">
    <property type="entry name" value="MEDIUM-CHAIN SPECIFIC ACYL-COA DEHYDROGENASE, MITOCHONDRIAL-LIKE PROTEIN-RELATED"/>
    <property type="match status" value="1"/>
</dbReference>
<dbReference type="InterPro" id="IPR006089">
    <property type="entry name" value="Acyl-CoA_DH_CS"/>
</dbReference>
<dbReference type="GO" id="GO:0050660">
    <property type="term" value="F:flavin adenine dinucleotide binding"/>
    <property type="evidence" value="ECO:0007669"/>
    <property type="project" value="InterPro"/>
</dbReference>
<dbReference type="InterPro" id="IPR013786">
    <property type="entry name" value="AcylCoA_DH/ox_N"/>
</dbReference>
<dbReference type="Gene3D" id="1.20.140.10">
    <property type="entry name" value="Butyryl-CoA Dehydrogenase, subunit A, domain 3"/>
    <property type="match status" value="1"/>
</dbReference>
<dbReference type="Gene3D" id="2.40.110.10">
    <property type="entry name" value="Butyryl-CoA Dehydrogenase, subunit A, domain 2"/>
    <property type="match status" value="1"/>
</dbReference>
<dbReference type="GO" id="GO:0046359">
    <property type="term" value="P:butyrate catabolic process"/>
    <property type="evidence" value="ECO:0007669"/>
    <property type="project" value="TreeGrafter"/>
</dbReference>
<sequence>MLFLPKTIMRRCRAPITRYLSTSSQQVVHRDVKELCRKFTNTEIVPVAASLDRSGKYPEKIIKKLGDMGLMGMTVSKDFNGAEMDYTSVSIAVEELSRGCAGTGAIVSIHNILYADILNTHGTEKQKNTFLKPYTSGRPGAFCLSESEAGSDVANIQTVAKDNGSHFVLNGTKSWVTSGIEADIGIVFATIDKERKHKGITAFIVPLNSHGVEKGKPEDKLGIRASSTCQINLKDVKVPVENILGEVGQGFKIAMQQLNKARLGIASQALGIAQASLEQTVLYAKERKQFGKRLSELQAVKIRIAQMAARIEGARLLVRKATQLADEGKPFVKNAAIGKLMASETANFSANQCVQVMGGMGFVRNMPAERFYRDARITEIYGGVTDVQMMIIADQVLKEL</sequence>
<dbReference type="InterPro" id="IPR036250">
    <property type="entry name" value="AcylCo_DH-like_C"/>
</dbReference>
<dbReference type="HOGENOM" id="CLU_018204_0_2_1"/>
<evidence type="ECO:0000259" key="15">
    <source>
        <dbReference type="Pfam" id="PF00441"/>
    </source>
</evidence>
<dbReference type="GO" id="GO:0016937">
    <property type="term" value="F:short-chain fatty acyl-CoA dehydrogenase activity"/>
    <property type="evidence" value="ECO:0007669"/>
    <property type="project" value="UniProtKB-EC"/>
</dbReference>
<dbReference type="Pfam" id="PF00441">
    <property type="entry name" value="Acyl-CoA_dh_1"/>
    <property type="match status" value="1"/>
</dbReference>
<protein>
    <recommendedName>
        <fullName evidence="9">Short-chain specific acyl-CoA dehydrogenase, mitochondrial</fullName>
        <ecNumber evidence="4">1.3.8.1</ecNumber>
    </recommendedName>
    <alternativeName>
        <fullName evidence="8">Butyryl-CoA dehydrogenase</fullName>
    </alternativeName>
</protein>
<evidence type="ECO:0000256" key="11">
    <source>
        <dbReference type="ARBA" id="ARBA00048499"/>
    </source>
</evidence>
<dbReference type="InterPro" id="IPR046373">
    <property type="entry name" value="Acyl-CoA_Oxase/DH_mid-dom_sf"/>
</dbReference>
<reference evidence="19" key="1">
    <citation type="submission" date="2013-02" db="EMBL/GenBank/DDBJ databases">
        <authorList>
            <person name="Hughes D."/>
        </authorList>
    </citation>
    <scope>NUCLEOTIDE SEQUENCE</scope>
    <source>
        <strain>Durham</strain>
        <strain evidence="19">NC isolate 2 -- Noor lab</strain>
    </source>
</reference>
<evidence type="ECO:0000256" key="5">
    <source>
        <dbReference type="ARBA" id="ARBA00022630"/>
    </source>
</evidence>
<feature type="domain" description="Acyl-CoA dehydrogenase/oxidase N-terminal" evidence="17">
    <location>
        <begin position="29"/>
        <end position="137"/>
    </location>
</feature>
<comment type="cofactor">
    <cofactor evidence="1 14">
        <name>FAD</name>
        <dbReference type="ChEBI" id="CHEBI:57692"/>
    </cofactor>
</comment>
<evidence type="ECO:0000256" key="12">
    <source>
        <dbReference type="ARBA" id="ARBA00049192"/>
    </source>
</evidence>
<dbReference type="FunFam" id="2.40.110.10:FF:000001">
    <property type="entry name" value="Acyl-CoA dehydrogenase, mitochondrial"/>
    <property type="match status" value="1"/>
</dbReference>
<dbReference type="PIRSF" id="PIRSF016578">
    <property type="entry name" value="HsaA"/>
    <property type="match status" value="1"/>
</dbReference>
<keyword evidence="19" id="KW-1185">Reference proteome</keyword>
<dbReference type="EnsemblMetazoa" id="MESCA001137-RA">
    <property type="protein sequence ID" value="MESCA001137-PA"/>
    <property type="gene ID" value="MESCA001137"/>
</dbReference>
<dbReference type="SUPFAM" id="SSF56645">
    <property type="entry name" value="Acyl-CoA dehydrogenase NM domain-like"/>
    <property type="match status" value="1"/>
</dbReference>